<gene>
    <name evidence="8" type="ORF">GCM10023093_13860</name>
</gene>
<evidence type="ECO:0000256" key="2">
    <source>
        <dbReference type="ARBA" id="ARBA00001974"/>
    </source>
</evidence>
<dbReference type="SUPFAM" id="SSF52425">
    <property type="entry name" value="Cryptochrome/photolyase, N-terminal domain"/>
    <property type="match status" value="1"/>
</dbReference>
<dbReference type="SUPFAM" id="SSF48173">
    <property type="entry name" value="Cryptochrome/photolyase FAD-binding domain"/>
    <property type="match status" value="1"/>
</dbReference>
<dbReference type="Gene3D" id="1.10.579.10">
    <property type="entry name" value="DNA Cyclobutane Dipyrimidine Photolyase, subunit A, domain 3"/>
    <property type="match status" value="1"/>
</dbReference>
<dbReference type="Pfam" id="PF03441">
    <property type="entry name" value="FAD_binding_7"/>
    <property type="match status" value="1"/>
</dbReference>
<evidence type="ECO:0000313" key="9">
    <source>
        <dbReference type="Proteomes" id="UP001500067"/>
    </source>
</evidence>
<dbReference type="InterPro" id="IPR036134">
    <property type="entry name" value="Crypto/Photolyase_FAD-like_sf"/>
</dbReference>
<reference evidence="9" key="1">
    <citation type="journal article" date="2019" name="Int. J. Syst. Evol. Microbiol.">
        <title>The Global Catalogue of Microorganisms (GCM) 10K type strain sequencing project: providing services to taxonomists for standard genome sequencing and annotation.</title>
        <authorList>
            <consortium name="The Broad Institute Genomics Platform"/>
            <consortium name="The Broad Institute Genome Sequencing Center for Infectious Disease"/>
            <person name="Wu L."/>
            <person name="Ma J."/>
        </authorList>
    </citation>
    <scope>NUCLEOTIDE SEQUENCE [LARGE SCALE GENOMIC DNA]</scope>
    <source>
        <strain evidence="9">JCM 32105</strain>
    </source>
</reference>
<comment type="caution">
    <text evidence="8">The sequence shown here is derived from an EMBL/GenBank/DDBJ whole genome shotgun (WGS) entry which is preliminary data.</text>
</comment>
<dbReference type="Gene3D" id="1.25.40.80">
    <property type="match status" value="1"/>
</dbReference>
<protein>
    <submittedName>
        <fullName evidence="8">Deoxyribodipyrimidine photo-lyase</fullName>
    </submittedName>
</protein>
<dbReference type="Pfam" id="PF00875">
    <property type="entry name" value="DNA_photolyase"/>
    <property type="match status" value="1"/>
</dbReference>
<comment type="similarity">
    <text evidence="6">Belongs to the DNA photolyase family.</text>
</comment>
<evidence type="ECO:0000259" key="7">
    <source>
        <dbReference type="PROSITE" id="PS51645"/>
    </source>
</evidence>
<dbReference type="PROSITE" id="PS00394">
    <property type="entry name" value="DNA_PHOTOLYASES_1_1"/>
    <property type="match status" value="1"/>
</dbReference>
<accession>A0ABP8NAP0</accession>
<dbReference type="InterPro" id="IPR006050">
    <property type="entry name" value="DNA_photolyase_N"/>
</dbReference>
<sequence length="435" mass="50554">MPPVSIFWFRRDLRLHDNAGLYHALRSGLPVLPIFIFDTDILDTLPDRQDRRLQFIHDALTGMQQKLVAMGSTLQVFHCSPLDAFRALVTQHSIRAVYANHDHEPSAIRRDSDVAAFLHTLGISFHTFKDQTIFERSEVLKDNGEPYTVYTPYSRRWKERLNDFYLRSYPTEKYFGNLLRCAPYPIPSLQQIGFLPAPYHAVPPALDAGIAATYDTTRDLPAINGTTRLGVHLRFGTVSVRQMALQAQHLNPILLNELIWREFYMAILWHFPHVVNGSFKKEYDNIQWRNNEQEFALWCKGETGYPIVDAGMRELNETGHMHNRVRMIVASFLTKDLLIDWRWGEAYFAEKLLDYDLAANNGNWQWAAGCGCDAAPYFRVFNPHLQTQKFDPRMEYVERWVPEYDQLTYARPIVQHDMARERCLRVYKAALGAVK</sequence>
<dbReference type="PANTHER" id="PTHR11455:SF9">
    <property type="entry name" value="CRYPTOCHROME CIRCADIAN CLOCK 5 ISOFORM X1"/>
    <property type="match status" value="1"/>
</dbReference>
<dbReference type="Proteomes" id="UP001500067">
    <property type="component" value="Unassembled WGS sequence"/>
</dbReference>
<dbReference type="PROSITE" id="PS00691">
    <property type="entry name" value="DNA_PHOTOLYASES_1_2"/>
    <property type="match status" value="1"/>
</dbReference>
<evidence type="ECO:0000256" key="6">
    <source>
        <dbReference type="RuleBase" id="RU004182"/>
    </source>
</evidence>
<dbReference type="InterPro" id="IPR036155">
    <property type="entry name" value="Crypto/Photolyase_N_sf"/>
</dbReference>
<dbReference type="PRINTS" id="PR00147">
    <property type="entry name" value="DNAPHOTLYASE"/>
</dbReference>
<dbReference type="InterPro" id="IPR018394">
    <property type="entry name" value="DNA_photolyase_1_CS_C"/>
</dbReference>
<dbReference type="InterPro" id="IPR002081">
    <property type="entry name" value="Cryptochrome/DNA_photolyase_1"/>
</dbReference>
<dbReference type="Gene3D" id="3.40.50.620">
    <property type="entry name" value="HUPs"/>
    <property type="match status" value="1"/>
</dbReference>
<evidence type="ECO:0000256" key="4">
    <source>
        <dbReference type="ARBA" id="ARBA00022827"/>
    </source>
</evidence>
<dbReference type="PANTHER" id="PTHR11455">
    <property type="entry name" value="CRYPTOCHROME"/>
    <property type="match status" value="1"/>
</dbReference>
<evidence type="ECO:0000256" key="5">
    <source>
        <dbReference type="ARBA" id="ARBA00022991"/>
    </source>
</evidence>
<name>A0ABP8NAP0_9BACT</name>
<dbReference type="PROSITE" id="PS51645">
    <property type="entry name" value="PHR_CRY_ALPHA_BETA"/>
    <property type="match status" value="1"/>
</dbReference>
<evidence type="ECO:0000313" key="8">
    <source>
        <dbReference type="EMBL" id="GAA4464146.1"/>
    </source>
</evidence>
<comment type="cofactor">
    <cofactor evidence="1">
        <name>(6R)-5,10-methylene-5,6,7,8-tetrahydrofolate</name>
        <dbReference type="ChEBI" id="CHEBI:15636"/>
    </cofactor>
</comment>
<proteinExistence type="inferred from homology"/>
<keyword evidence="3 6" id="KW-0285">Flavoprotein</keyword>
<evidence type="ECO:0000256" key="3">
    <source>
        <dbReference type="ARBA" id="ARBA00022630"/>
    </source>
</evidence>
<dbReference type="InterPro" id="IPR005101">
    <property type="entry name" value="Cryptochr/Photolyase_FAD-bd"/>
</dbReference>
<comment type="cofactor">
    <cofactor evidence="2">
        <name>FAD</name>
        <dbReference type="ChEBI" id="CHEBI:57692"/>
    </cofactor>
</comment>
<feature type="domain" description="Photolyase/cryptochrome alpha/beta" evidence="7">
    <location>
        <begin position="3"/>
        <end position="133"/>
    </location>
</feature>
<organism evidence="8 9">
    <name type="scientific">Nemorincola caseinilytica</name>
    <dbReference type="NCBI Taxonomy" id="2054315"/>
    <lineage>
        <taxon>Bacteria</taxon>
        <taxon>Pseudomonadati</taxon>
        <taxon>Bacteroidota</taxon>
        <taxon>Chitinophagia</taxon>
        <taxon>Chitinophagales</taxon>
        <taxon>Chitinophagaceae</taxon>
        <taxon>Nemorincola</taxon>
    </lineage>
</organism>
<keyword evidence="5 6" id="KW-0157">Chromophore</keyword>
<keyword evidence="9" id="KW-1185">Reference proteome</keyword>
<dbReference type="RefSeq" id="WP_345080622.1">
    <property type="nucleotide sequence ID" value="NZ_BAABFA010000009.1"/>
</dbReference>
<dbReference type="EMBL" id="BAABFA010000009">
    <property type="protein sequence ID" value="GAA4464146.1"/>
    <property type="molecule type" value="Genomic_DNA"/>
</dbReference>
<keyword evidence="4 6" id="KW-0274">FAD</keyword>
<evidence type="ECO:0000256" key="1">
    <source>
        <dbReference type="ARBA" id="ARBA00001932"/>
    </source>
</evidence>
<dbReference type="InterPro" id="IPR014729">
    <property type="entry name" value="Rossmann-like_a/b/a_fold"/>
</dbReference>